<comment type="caution">
    <text evidence="1">The sequence shown here is derived from an EMBL/GenBank/DDBJ whole genome shotgun (WGS) entry which is preliminary data.</text>
</comment>
<accession>A0A1V2GYS1</accession>
<organism evidence="1 2">
    <name type="scientific">Teichococcus deserti</name>
    <dbReference type="NCBI Taxonomy" id="1817963"/>
    <lineage>
        <taxon>Bacteria</taxon>
        <taxon>Pseudomonadati</taxon>
        <taxon>Pseudomonadota</taxon>
        <taxon>Alphaproteobacteria</taxon>
        <taxon>Acetobacterales</taxon>
        <taxon>Roseomonadaceae</taxon>
        <taxon>Roseomonas</taxon>
    </lineage>
</organism>
<name>A0A1V2GYS1_9PROT</name>
<dbReference type="EMBL" id="MLCO01000255">
    <property type="protein sequence ID" value="ONG47964.1"/>
    <property type="molecule type" value="Genomic_DNA"/>
</dbReference>
<evidence type="ECO:0000313" key="2">
    <source>
        <dbReference type="Proteomes" id="UP000188879"/>
    </source>
</evidence>
<protein>
    <recommendedName>
        <fullName evidence="3">Peptidase U35</fullName>
    </recommendedName>
</protein>
<dbReference type="OrthoDB" id="9806592at2"/>
<sequence length="245" mass="25847">MSTTMEALAPEPLDIDEGHTEVASVEGIAALHEADQSGSRALLCFASHDVIRRSRVGRPFRLSMEGGDLSLLNSGRAPLLANHEHHLDAILGVVEMAWIDASLGSAFAIARFAPTRRGLDAQAMVGAGVLNNCSMGFTMSADDGEDPASVQAIPWWRPYEITLCALPANWHGHVKAAAPKTLDRLAAEESARKAKAMRDAIAADRLRDAQDIGRAVAPDLAQRLGIEPGVAGAALEAAIGAHPGR</sequence>
<reference evidence="1 2" key="1">
    <citation type="submission" date="2016-10" db="EMBL/GenBank/DDBJ databases">
        <title>Draft Genome sequence of Roseomonas sp. strain M3.</title>
        <authorList>
            <person name="Subhash Y."/>
            <person name="Lee S."/>
        </authorList>
    </citation>
    <scope>NUCLEOTIDE SEQUENCE [LARGE SCALE GENOMIC DNA]</scope>
    <source>
        <strain evidence="1 2">M3</strain>
    </source>
</reference>
<dbReference type="RefSeq" id="WP_076959507.1">
    <property type="nucleotide sequence ID" value="NZ_MLCO01000255.1"/>
</dbReference>
<gene>
    <name evidence="1" type="ORF">BKE38_22360</name>
</gene>
<keyword evidence="2" id="KW-1185">Reference proteome</keyword>
<evidence type="ECO:0000313" key="1">
    <source>
        <dbReference type="EMBL" id="ONG47964.1"/>
    </source>
</evidence>
<proteinExistence type="predicted"/>
<evidence type="ECO:0008006" key="3">
    <source>
        <dbReference type="Google" id="ProtNLM"/>
    </source>
</evidence>
<dbReference type="Proteomes" id="UP000188879">
    <property type="component" value="Unassembled WGS sequence"/>
</dbReference>
<dbReference type="AlphaFoldDB" id="A0A1V2GYS1"/>